<feature type="non-terminal residue" evidence="1">
    <location>
        <position position="1"/>
    </location>
</feature>
<name>A0A2N5ABI3_KLEVA</name>
<reference evidence="1 2" key="2">
    <citation type="submission" date="2018-01" db="EMBL/GenBank/DDBJ databases">
        <title>Genomic study of Klebsiella pneumoniae.</title>
        <authorList>
            <person name="Yang Y."/>
            <person name="Bicalho R."/>
        </authorList>
    </citation>
    <scope>NUCLEOTIDE SEQUENCE [LARGE SCALE GENOMIC DNA]</scope>
    <source>
        <strain evidence="1 2">A5</strain>
    </source>
</reference>
<proteinExistence type="predicted"/>
<protein>
    <submittedName>
        <fullName evidence="1">Type 1 fimbrial protein</fullName>
    </submittedName>
</protein>
<dbReference type="EMBL" id="PICB01001329">
    <property type="protein sequence ID" value="PLP42245.1"/>
    <property type="molecule type" value="Genomic_DNA"/>
</dbReference>
<dbReference type="InterPro" id="IPR036937">
    <property type="entry name" value="Adhesion_dom_fimbrial_sf"/>
</dbReference>
<dbReference type="SUPFAM" id="SSF49401">
    <property type="entry name" value="Bacterial adhesins"/>
    <property type="match status" value="1"/>
</dbReference>
<dbReference type="Proteomes" id="UP000234473">
    <property type="component" value="Unassembled WGS sequence"/>
</dbReference>
<sequence length="49" mass="5191">DKQSKTAVSQADENGDIAFNFIADLKSDSSLDVTAGNINATANIDIVYE</sequence>
<dbReference type="GO" id="GO:0007155">
    <property type="term" value="P:cell adhesion"/>
    <property type="evidence" value="ECO:0007669"/>
    <property type="project" value="InterPro"/>
</dbReference>
<reference evidence="1 2" key="1">
    <citation type="submission" date="2017-11" db="EMBL/GenBank/DDBJ databases">
        <authorList>
            <person name="Han C.G."/>
        </authorList>
    </citation>
    <scope>NUCLEOTIDE SEQUENCE [LARGE SCALE GENOMIC DNA]</scope>
    <source>
        <strain evidence="1 2">A5</strain>
    </source>
</reference>
<evidence type="ECO:0000313" key="1">
    <source>
        <dbReference type="EMBL" id="PLP42245.1"/>
    </source>
</evidence>
<dbReference type="InterPro" id="IPR008966">
    <property type="entry name" value="Adhesion_dom_sf"/>
</dbReference>
<accession>A0A2N5ABI3</accession>
<organism evidence="1 2">
    <name type="scientific">Klebsiella variicola</name>
    <dbReference type="NCBI Taxonomy" id="244366"/>
    <lineage>
        <taxon>Bacteria</taxon>
        <taxon>Pseudomonadati</taxon>
        <taxon>Pseudomonadota</taxon>
        <taxon>Gammaproteobacteria</taxon>
        <taxon>Enterobacterales</taxon>
        <taxon>Enterobacteriaceae</taxon>
        <taxon>Klebsiella/Raoultella group</taxon>
        <taxon>Klebsiella</taxon>
        <taxon>Klebsiella pneumoniae complex</taxon>
    </lineage>
</organism>
<dbReference type="Gene3D" id="2.60.40.1090">
    <property type="entry name" value="Fimbrial-type adhesion domain"/>
    <property type="match status" value="1"/>
</dbReference>
<evidence type="ECO:0000313" key="2">
    <source>
        <dbReference type="Proteomes" id="UP000234473"/>
    </source>
</evidence>
<dbReference type="GO" id="GO:0009289">
    <property type="term" value="C:pilus"/>
    <property type="evidence" value="ECO:0007669"/>
    <property type="project" value="InterPro"/>
</dbReference>
<dbReference type="AlphaFoldDB" id="A0A2N5ABI3"/>
<gene>
    <name evidence="1" type="ORF">CWM98_21930</name>
</gene>
<comment type="caution">
    <text evidence="1">The sequence shown here is derived from an EMBL/GenBank/DDBJ whole genome shotgun (WGS) entry which is preliminary data.</text>
</comment>